<dbReference type="PANTHER" id="PTHR36453:SF1">
    <property type="entry name" value="RIGHT HANDED BETA HELIX DOMAIN-CONTAINING PROTEIN"/>
    <property type="match status" value="1"/>
</dbReference>
<feature type="domain" description="GH141-like insertion" evidence="2">
    <location>
        <begin position="188"/>
        <end position="273"/>
    </location>
</feature>
<dbReference type="Pfam" id="PF21231">
    <property type="entry name" value="GH141_M"/>
    <property type="match status" value="1"/>
</dbReference>
<dbReference type="InterPro" id="IPR011050">
    <property type="entry name" value="Pectin_lyase_fold/virulence"/>
</dbReference>
<accession>A0A1H2SJU6</accession>
<proteinExistence type="predicted"/>
<keyword evidence="1" id="KW-0732">Signal</keyword>
<dbReference type="Gene3D" id="2.160.20.10">
    <property type="entry name" value="Single-stranded right-handed beta-helix, Pectin lyase-like"/>
    <property type="match status" value="2"/>
</dbReference>
<dbReference type="SMART" id="SM00710">
    <property type="entry name" value="PbH1"/>
    <property type="match status" value="7"/>
</dbReference>
<dbReference type="STRING" id="762486.SAMN05444411_101471"/>
<evidence type="ECO:0000256" key="1">
    <source>
        <dbReference type="SAM" id="SignalP"/>
    </source>
</evidence>
<evidence type="ECO:0000313" key="3">
    <source>
        <dbReference type="EMBL" id="SDW31797.1"/>
    </source>
</evidence>
<feature type="signal peptide" evidence="1">
    <location>
        <begin position="1"/>
        <end position="20"/>
    </location>
</feature>
<evidence type="ECO:0000313" key="4">
    <source>
        <dbReference type="Proteomes" id="UP000199595"/>
    </source>
</evidence>
<dbReference type="RefSeq" id="WP_090119317.1">
    <property type="nucleotide sequence ID" value="NZ_FNNJ01000001.1"/>
</dbReference>
<keyword evidence="4" id="KW-1185">Reference proteome</keyword>
<dbReference type="AlphaFoldDB" id="A0A1H2SJU6"/>
<dbReference type="InterPro" id="IPR012334">
    <property type="entry name" value="Pectin_lyas_fold"/>
</dbReference>
<name>A0A1H2SJU6_9FLAO</name>
<dbReference type="OrthoDB" id="9808066at2"/>
<organism evidence="3 4">
    <name type="scientific">Lutibacter oricola</name>
    <dbReference type="NCBI Taxonomy" id="762486"/>
    <lineage>
        <taxon>Bacteria</taxon>
        <taxon>Pseudomonadati</taxon>
        <taxon>Bacteroidota</taxon>
        <taxon>Flavobacteriia</taxon>
        <taxon>Flavobacteriales</taxon>
        <taxon>Flavobacteriaceae</taxon>
        <taxon>Lutibacter</taxon>
    </lineage>
</organism>
<dbReference type="EMBL" id="FNNJ01000001">
    <property type="protein sequence ID" value="SDW31797.1"/>
    <property type="molecule type" value="Genomic_DNA"/>
</dbReference>
<dbReference type="InterPro" id="IPR006626">
    <property type="entry name" value="PbH1"/>
</dbReference>
<dbReference type="Proteomes" id="UP000199595">
    <property type="component" value="Unassembled WGS sequence"/>
</dbReference>
<protein>
    <recommendedName>
        <fullName evidence="2">GH141-like insertion domain-containing protein</fullName>
    </recommendedName>
</protein>
<reference evidence="3 4" key="1">
    <citation type="submission" date="2016-10" db="EMBL/GenBank/DDBJ databases">
        <authorList>
            <person name="de Groot N.N."/>
        </authorList>
    </citation>
    <scope>NUCLEOTIDE SEQUENCE [LARGE SCALE GENOMIC DNA]</scope>
    <source>
        <strain evidence="3 4">DSM 24956</strain>
    </source>
</reference>
<sequence>MTIKKFLTSILLLLSVAICAQVEFHVDPNAAKNGNGSLNTPFNSIASAKKKVAKMNKNMKEDIVVYLHGGTYQIANPIVFGEKDSGTNGHTISYKAYKKEAPLISGGVKVSGWEKVSGNIYKAKLNRTTKLRTLFVNGKRMRMAGTEVPVKGAGSWGKHEVKGTEKWAFDAGTGIDGILFKTEDVRNYKNPEDVELVQNNVWTEKILCIRDVQQVADTTILKLQQPYGIIATSMAWAGKIKYNDEFVIRNAYEFLDAPGEFYFDKQAQTLYYFSSGEDMATGEVIAPISDGLLRIEGSSTSSRVKNIHFEGIKFSHDHWQLMELEGSHAFAGIQSTGMAIQFVADGNWHPTEYNCVGVPRGSIEVKNAENISFKNNRFEGLSSAIGINMVNDVKNSNVNGNYFHDLLGNAVNVGHPQHYVIDEGSYFSSGEEGVCEHINITNNYIRNACLDFRQLEGITAFFVADVNINHNDIAGTPYGAITMGWWWGNSGIPPSKTAKNNSMSFNKAGDTHRALKDGGILYALGEQPNSVMEGNYLYRGQRCIYPDDGSAYWTIKSNVVDNRIPWVKGIFWLHTWTDVCHDIVAKDNFVKDNNVKNNGTNCTVENTESFIRRDFSAEAKQIMKSAGIQKEYRHIIPSKEPNRIELYPKDFKDTDH</sequence>
<dbReference type="SUPFAM" id="SSF51126">
    <property type="entry name" value="Pectin lyase-like"/>
    <property type="match status" value="1"/>
</dbReference>
<evidence type="ECO:0000259" key="2">
    <source>
        <dbReference type="Pfam" id="PF21231"/>
    </source>
</evidence>
<dbReference type="PANTHER" id="PTHR36453">
    <property type="entry name" value="SECRETED PROTEIN-RELATED"/>
    <property type="match status" value="1"/>
</dbReference>
<dbReference type="InterPro" id="IPR048482">
    <property type="entry name" value="GH141_ins"/>
</dbReference>
<gene>
    <name evidence="3" type="ORF">SAMN05444411_101471</name>
</gene>
<feature type="chain" id="PRO_5011438968" description="GH141-like insertion domain-containing protein" evidence="1">
    <location>
        <begin position="21"/>
        <end position="656"/>
    </location>
</feature>